<evidence type="ECO:0000256" key="1">
    <source>
        <dbReference type="SAM" id="Phobius"/>
    </source>
</evidence>
<sequence length="173" mass="19811">MYDVMKEILTGLLGVWILERLPNVAMAIVRFAARRMPTPELREQMHDDWTADIMTSAGPLSAFLTAISIFVSVPSIRAGYGYKPFGLYSEARLLLRAIVLHSYACIGFIVFWLYSILYRYIKLMSVENSIEIDNINKDVRAFWIGIAILILVLIFNFGMHKTMTNLINRRASQ</sequence>
<protein>
    <submittedName>
        <fullName evidence="2">Uncharacterized protein</fullName>
    </submittedName>
</protein>
<evidence type="ECO:0000313" key="3">
    <source>
        <dbReference type="Proteomes" id="UP000661918"/>
    </source>
</evidence>
<dbReference type="EMBL" id="BMOM01000054">
    <property type="protein sequence ID" value="GGM21929.1"/>
    <property type="molecule type" value="Genomic_DNA"/>
</dbReference>
<proteinExistence type="predicted"/>
<feature type="transmembrane region" description="Helical" evidence="1">
    <location>
        <begin position="93"/>
        <end position="121"/>
    </location>
</feature>
<reference evidence="3" key="1">
    <citation type="journal article" date="2019" name="Int. J. Syst. Evol. Microbiol.">
        <title>The Global Catalogue of Microorganisms (GCM) 10K type strain sequencing project: providing services to taxonomists for standard genome sequencing and annotation.</title>
        <authorList>
            <consortium name="The Broad Institute Genomics Platform"/>
            <consortium name="The Broad Institute Genome Sequencing Center for Infectious Disease"/>
            <person name="Wu L."/>
            <person name="Ma J."/>
        </authorList>
    </citation>
    <scope>NUCLEOTIDE SEQUENCE [LARGE SCALE GENOMIC DNA]</scope>
    <source>
        <strain evidence="3">JCM 15443</strain>
    </source>
</reference>
<comment type="caution">
    <text evidence="2">The sequence shown here is derived from an EMBL/GenBank/DDBJ whole genome shotgun (WGS) entry which is preliminary data.</text>
</comment>
<keyword evidence="1" id="KW-1133">Transmembrane helix</keyword>
<keyword evidence="1" id="KW-0472">Membrane</keyword>
<evidence type="ECO:0000313" key="2">
    <source>
        <dbReference type="EMBL" id="GGM21929.1"/>
    </source>
</evidence>
<keyword evidence="3" id="KW-1185">Reference proteome</keyword>
<organism evidence="2 3">
    <name type="scientific">Deinococcus aerophilus</name>
    <dbReference type="NCBI Taxonomy" id="522488"/>
    <lineage>
        <taxon>Bacteria</taxon>
        <taxon>Thermotogati</taxon>
        <taxon>Deinococcota</taxon>
        <taxon>Deinococci</taxon>
        <taxon>Deinococcales</taxon>
        <taxon>Deinococcaceae</taxon>
        <taxon>Deinococcus</taxon>
    </lineage>
</organism>
<name>A0ABQ2H0X7_9DEIO</name>
<feature type="transmembrane region" description="Helical" evidence="1">
    <location>
        <begin position="141"/>
        <end position="159"/>
    </location>
</feature>
<keyword evidence="1" id="KW-0812">Transmembrane</keyword>
<feature type="transmembrane region" description="Helical" evidence="1">
    <location>
        <begin position="51"/>
        <end position="73"/>
    </location>
</feature>
<accession>A0ABQ2H0X7</accession>
<gene>
    <name evidence="2" type="ORF">GCM10010841_32260</name>
</gene>
<dbReference type="Proteomes" id="UP000661918">
    <property type="component" value="Unassembled WGS sequence"/>
</dbReference>